<dbReference type="EMBL" id="CAJJDM010000022">
    <property type="protein sequence ID" value="CAD8056088.1"/>
    <property type="molecule type" value="Genomic_DNA"/>
</dbReference>
<dbReference type="GO" id="GO:0044183">
    <property type="term" value="F:protein folding chaperone"/>
    <property type="evidence" value="ECO:0007669"/>
    <property type="project" value="TreeGrafter"/>
</dbReference>
<dbReference type="PANTHER" id="PTHR46512">
    <property type="entry name" value="PEPTIDYLPROLYL ISOMERASE"/>
    <property type="match status" value="1"/>
</dbReference>
<dbReference type="Proteomes" id="UP000688137">
    <property type="component" value="Unassembled WGS sequence"/>
</dbReference>
<dbReference type="AlphaFoldDB" id="A0A8S1KLL3"/>
<organism evidence="2 3">
    <name type="scientific">Paramecium primaurelia</name>
    <dbReference type="NCBI Taxonomy" id="5886"/>
    <lineage>
        <taxon>Eukaryota</taxon>
        <taxon>Sar</taxon>
        <taxon>Alveolata</taxon>
        <taxon>Ciliophora</taxon>
        <taxon>Intramacronucleata</taxon>
        <taxon>Oligohymenophorea</taxon>
        <taxon>Peniculida</taxon>
        <taxon>Parameciidae</taxon>
        <taxon>Paramecium</taxon>
    </lineage>
</organism>
<dbReference type="PANTHER" id="PTHR46512:SF1">
    <property type="entry name" value="PEPTIDYLPROLYL ISOMERASE"/>
    <property type="match status" value="1"/>
</dbReference>
<reference evidence="2" key="1">
    <citation type="submission" date="2021-01" db="EMBL/GenBank/DDBJ databases">
        <authorList>
            <consortium name="Genoscope - CEA"/>
            <person name="William W."/>
        </authorList>
    </citation>
    <scope>NUCLEOTIDE SEQUENCE</scope>
</reference>
<proteinExistence type="predicted"/>
<dbReference type="GO" id="GO:0005829">
    <property type="term" value="C:cytosol"/>
    <property type="evidence" value="ECO:0007669"/>
    <property type="project" value="TreeGrafter"/>
</dbReference>
<sequence>MDACFRFQRSQKRSNHRQNPIYLKSTLFHDDENTKKLRQCEVAQRFFVYDKFREKGNKLLQKQEYEEAIRYYERALGCFRYLEVIEPSEEDSEGEQKITQDITNLTEKEKKELDEMKNSAKQYRKEQKQFKKQYKSLMTIYTDEKMLNIEVLNISKMKLIKKCAILLFCYMKMSHFDLARKILDDAGQIQKENSQYLFRYSQAIFYDKWSNYKDMIKTKELIEKAISLSNVENIFKQGPGILKLMGLENAKEIYVEHAHKVMEALKKKKQWVIDLIEPLFQRAKEIDEIEQKMIEDGKVSYEEGVSDVIDSEDMIQQQSETQKQFLYRLCMPQLIQEHQEYEIVKEMVNKYYRIIEFYSVSI</sequence>
<accession>A0A8S1KLL3</accession>
<feature type="coiled-coil region" evidence="1">
    <location>
        <begin position="106"/>
        <end position="133"/>
    </location>
</feature>
<dbReference type="GO" id="GO:0005740">
    <property type="term" value="C:mitochondrial envelope"/>
    <property type="evidence" value="ECO:0007669"/>
    <property type="project" value="TreeGrafter"/>
</dbReference>
<gene>
    <name evidence="2" type="ORF">PPRIM_AZ9-3.1.T0240136</name>
</gene>
<dbReference type="OMA" id="DACFRFQ"/>
<comment type="caution">
    <text evidence="2">The sequence shown here is derived from an EMBL/GenBank/DDBJ whole genome shotgun (WGS) entry which is preliminary data.</text>
</comment>
<keyword evidence="1" id="KW-0175">Coiled coil</keyword>
<dbReference type="GO" id="GO:0016020">
    <property type="term" value="C:membrane"/>
    <property type="evidence" value="ECO:0007669"/>
    <property type="project" value="TreeGrafter"/>
</dbReference>
<evidence type="ECO:0000256" key="1">
    <source>
        <dbReference type="SAM" id="Coils"/>
    </source>
</evidence>
<evidence type="ECO:0000313" key="2">
    <source>
        <dbReference type="EMBL" id="CAD8056088.1"/>
    </source>
</evidence>
<keyword evidence="3" id="KW-1185">Reference proteome</keyword>
<protein>
    <submittedName>
        <fullName evidence="2">Uncharacterized protein</fullName>
    </submittedName>
</protein>
<name>A0A8S1KLL3_PARPR</name>
<evidence type="ECO:0000313" key="3">
    <source>
        <dbReference type="Proteomes" id="UP000688137"/>
    </source>
</evidence>
<dbReference type="GO" id="GO:0012505">
    <property type="term" value="C:endomembrane system"/>
    <property type="evidence" value="ECO:0007669"/>
    <property type="project" value="TreeGrafter"/>
</dbReference>
<dbReference type="InterPro" id="IPR050754">
    <property type="entry name" value="FKBP4/5/8-like"/>
</dbReference>